<dbReference type="GO" id="GO:0005975">
    <property type="term" value="P:carbohydrate metabolic process"/>
    <property type="evidence" value="ECO:0007669"/>
    <property type="project" value="InterPro"/>
</dbReference>
<feature type="domain" description="Alpha fucosidase A-like C-terminal" evidence="2">
    <location>
        <begin position="706"/>
        <end position="768"/>
    </location>
</feature>
<evidence type="ECO:0000259" key="1">
    <source>
        <dbReference type="Pfam" id="PF14498"/>
    </source>
</evidence>
<dbReference type="Pfam" id="PF22124">
    <property type="entry name" value="Glyco_hydro_95_cat"/>
    <property type="match status" value="1"/>
</dbReference>
<feature type="domain" description="Glycosyl hydrolase family 95 N-terminal" evidence="1">
    <location>
        <begin position="55"/>
        <end position="101"/>
    </location>
</feature>
<comment type="caution">
    <text evidence="4">The sequence shown here is derived from an EMBL/GenBank/DDBJ whole genome shotgun (WGS) entry which is preliminary data.</text>
</comment>
<sequence>MSENSKAEGNLISRRFFLRHSTLATAALGMAPHTSFGAMQSTPTSPTNNSRPLSLWYSRPAENWMKEALPIGNGPMGAMLFGGTELERIQFNEISLWSGDRMAPEGTVLGDSEEEETINLGSHQAFGDIFIRLGHESSKVSNYRRELDIDRAVHTVSYDYKGVRYTQTAFASHPAKVIVVKLSASKPGAYTGRVWLTDMHEAKIRLAKNRFKAVGKMSNGFEYESQLQVLHEGGELKPGKPENSLSSPMSPLGLEFHGCDSVTLVLGAGTNFAQDHSKEWLGEHPHEKVTRSVAAASAKDYKDLLAEHISDYQSLFHRFAIDLGSTDSKLAAKNTAERLAAYTSDKTADPEIEALFCQFGRYLLISCSRPGALPANLQGVWNHSNIPVWAGDYHSNINLEMNYWPVETANIAECHEPFIDYVDSIRKPSAQITRVQYGDVRGWTIRTMNNACGIGYWKWNGPGSAWYAQHLWEHYAFGRDKKYLRETAYPIMKEICHFWEDHLKRRPDGTLVTPDGWSPEQYKYEPEEGVTYDQEIIYDLFNNTVEAADALGDDKAFRDHIAAMRDALLKPAIGRWGQLKEWEIDKDDPKDKHRHVSHLFALFPGRQISMAQTPKLAEAARVSLNARGDASTGWSRAWKINFWARLGDGNRAHKLLRSLINLVGETRTIYGNSGGGVYSNLLCSHPPFQIDGNLGATAGYCEMLVQSHAEQIQLLPALPKSWPTGSLKGLRARGGFEVDMTWKDGKLSAVTIHSKSGQPCVVVYGKQEWKFDTLAGKSYPLPLA</sequence>
<dbReference type="Proteomes" id="UP000634206">
    <property type="component" value="Unassembled WGS sequence"/>
</dbReference>
<dbReference type="AlphaFoldDB" id="A0AAE2VC48"/>
<evidence type="ECO:0000313" key="5">
    <source>
        <dbReference type="Proteomes" id="UP000634206"/>
    </source>
</evidence>
<dbReference type="SUPFAM" id="SSF48208">
    <property type="entry name" value="Six-hairpin glycosidases"/>
    <property type="match status" value="1"/>
</dbReference>
<feature type="domain" description="Glycosyl hydrolase family 95 catalytic" evidence="3">
    <location>
        <begin position="301"/>
        <end position="704"/>
    </location>
</feature>
<dbReference type="InterPro" id="IPR008928">
    <property type="entry name" value="6-hairpin_glycosidase_sf"/>
</dbReference>
<keyword evidence="5" id="KW-1185">Reference proteome</keyword>
<feature type="domain" description="Glycosyl hydrolase family 95 N-terminal" evidence="1">
    <location>
        <begin position="122"/>
        <end position="274"/>
    </location>
</feature>
<gene>
    <name evidence="4" type="ORF">JIN83_09595</name>
</gene>
<dbReference type="InterPro" id="IPR012341">
    <property type="entry name" value="6hp_glycosidase-like_sf"/>
</dbReference>
<dbReference type="InterPro" id="IPR016518">
    <property type="entry name" value="Alpha-L-fucosidase"/>
</dbReference>
<dbReference type="GO" id="GO:0004560">
    <property type="term" value="F:alpha-L-fucosidase activity"/>
    <property type="evidence" value="ECO:0007669"/>
    <property type="project" value="InterPro"/>
</dbReference>
<evidence type="ECO:0000313" key="4">
    <source>
        <dbReference type="EMBL" id="MBK1855210.1"/>
    </source>
</evidence>
<dbReference type="RefSeq" id="WP_309489823.1">
    <property type="nucleotide sequence ID" value="NZ_JAENIG010000005.1"/>
</dbReference>
<dbReference type="EMBL" id="JAENIG010000005">
    <property type="protein sequence ID" value="MBK1855210.1"/>
    <property type="molecule type" value="Genomic_DNA"/>
</dbReference>
<evidence type="ECO:0000259" key="3">
    <source>
        <dbReference type="Pfam" id="PF22124"/>
    </source>
</evidence>
<dbReference type="InterPro" id="IPR054363">
    <property type="entry name" value="GH95_cat"/>
</dbReference>
<dbReference type="PANTHER" id="PTHR31084">
    <property type="entry name" value="ALPHA-L-FUCOSIDASE 2"/>
    <property type="match status" value="1"/>
</dbReference>
<dbReference type="InterPro" id="IPR027414">
    <property type="entry name" value="GH95_N_dom"/>
</dbReference>
<dbReference type="PIRSF" id="PIRSF007663">
    <property type="entry name" value="UCP007663"/>
    <property type="match status" value="1"/>
</dbReference>
<accession>A0AAE2VC48</accession>
<dbReference type="PROSITE" id="PS51318">
    <property type="entry name" value="TAT"/>
    <property type="match status" value="1"/>
</dbReference>
<reference evidence="4" key="1">
    <citation type="submission" date="2021-01" db="EMBL/GenBank/DDBJ databases">
        <title>Modified the classification status of verrucomicrobia.</title>
        <authorList>
            <person name="Feng X."/>
        </authorList>
    </citation>
    <scope>NUCLEOTIDE SEQUENCE</scope>
    <source>
        <strain evidence="4">5K15</strain>
    </source>
</reference>
<proteinExistence type="predicted"/>
<dbReference type="InterPro" id="IPR049053">
    <property type="entry name" value="AFCA-like_C"/>
</dbReference>
<dbReference type="PANTHER" id="PTHR31084:SF19">
    <property type="entry name" value="GLYCOSYL HYDROLASE FAMILY 95 N-TERMINAL DOMAIN-CONTAINING PROTEIN"/>
    <property type="match status" value="1"/>
</dbReference>
<dbReference type="Gene3D" id="1.50.10.10">
    <property type="match status" value="1"/>
</dbReference>
<dbReference type="InterPro" id="IPR006311">
    <property type="entry name" value="TAT_signal"/>
</dbReference>
<name>A0AAE2VC48_9BACT</name>
<keyword evidence="4" id="KW-0378">Hydrolase</keyword>
<protein>
    <submittedName>
        <fullName evidence="4">Glycoside hydrolase family 95 protein</fullName>
    </submittedName>
</protein>
<organism evidence="4 5">
    <name type="scientific">Oceaniferula flava</name>
    <dbReference type="NCBI Taxonomy" id="2800421"/>
    <lineage>
        <taxon>Bacteria</taxon>
        <taxon>Pseudomonadati</taxon>
        <taxon>Verrucomicrobiota</taxon>
        <taxon>Verrucomicrobiia</taxon>
        <taxon>Verrucomicrobiales</taxon>
        <taxon>Verrucomicrobiaceae</taxon>
        <taxon>Oceaniferula</taxon>
    </lineage>
</organism>
<dbReference type="Pfam" id="PF21307">
    <property type="entry name" value="Glyco_hydro_95_C"/>
    <property type="match status" value="1"/>
</dbReference>
<evidence type="ECO:0000259" key="2">
    <source>
        <dbReference type="Pfam" id="PF21307"/>
    </source>
</evidence>
<dbReference type="Pfam" id="PF14498">
    <property type="entry name" value="Glyco_hyd_65N_2"/>
    <property type="match status" value="2"/>
</dbReference>